<reference evidence="1 2" key="1">
    <citation type="submission" date="2018-10" db="EMBL/GenBank/DDBJ databases">
        <title>Characterization and genome analysis of a novel bacterium Sphingobium yanoikuyae SJTF8 capable of degrading PAHs.</title>
        <authorList>
            <person name="Yin C."/>
            <person name="Xiong W."/>
            <person name="Liang R."/>
        </authorList>
    </citation>
    <scope>NUCLEOTIDE SEQUENCE [LARGE SCALE GENOMIC DNA]</scope>
    <source>
        <strain evidence="1 2">SJTF8</strain>
    </source>
</reference>
<dbReference type="RefSeq" id="WP_037507305.1">
    <property type="nucleotide sequence ID" value="NZ_CAIGKD010000001.1"/>
</dbReference>
<dbReference type="Pfam" id="PF12412">
    <property type="entry name" value="DUF3667"/>
    <property type="match status" value="1"/>
</dbReference>
<accession>A0A085K948</accession>
<sequence length="364" mass="39845">MTGEIEAAGDAITGGMLARAVEPGHGEAHEAGHGACLNCGTAVTGNYCPECGQAAHLHRSFAAIGHDLAHGVLHFEGKIFTTLPELALRPGQLTRRYIHGERAKFVSPFALFLFSAFLMYAIFSLTSHHGPEGARNQVKMNSEAIAELKKEEEKADARIAKVQAQLAEPGISASRRETLQEKLKDAQDERKGLSLASGLTDALAGDNVDKAVDKTVDKGLNKGIAKTVGKAMSAAAKDPEFAYYKLKANAYKFSWLLIVISLPFLWLLFPFSRRFKIYDHAIYVTYSIAFMSLLFSLSMILTAVGITHGLVTLVLLLFAAWHMYRQFKDAYQLSRSGTLLRLPLLYGFACASLSLFFAFLMMMG</sequence>
<dbReference type="AlphaFoldDB" id="A0A085K948"/>
<name>A0A085K948_SPHYA</name>
<dbReference type="InterPro" id="IPR022134">
    <property type="entry name" value="DUF3667"/>
</dbReference>
<gene>
    <name evidence="1" type="ORF">EBF16_24295</name>
</gene>
<dbReference type="EMBL" id="CP033230">
    <property type="protein sequence ID" value="AYO79710.1"/>
    <property type="molecule type" value="Genomic_DNA"/>
</dbReference>
<dbReference type="Proteomes" id="UP000280708">
    <property type="component" value="Chromosome"/>
</dbReference>
<protein>
    <submittedName>
        <fullName evidence="1">DUF3667 domain-containing protein</fullName>
    </submittedName>
</protein>
<proteinExistence type="predicted"/>
<evidence type="ECO:0000313" key="1">
    <source>
        <dbReference type="EMBL" id="AYO79710.1"/>
    </source>
</evidence>
<organism evidence="1 2">
    <name type="scientific">Sphingobium yanoikuyae</name>
    <name type="common">Sphingomonas yanoikuyae</name>
    <dbReference type="NCBI Taxonomy" id="13690"/>
    <lineage>
        <taxon>Bacteria</taxon>
        <taxon>Pseudomonadati</taxon>
        <taxon>Pseudomonadota</taxon>
        <taxon>Alphaproteobacteria</taxon>
        <taxon>Sphingomonadales</taxon>
        <taxon>Sphingomonadaceae</taxon>
        <taxon>Sphingobium</taxon>
    </lineage>
</organism>
<evidence type="ECO:0000313" key="2">
    <source>
        <dbReference type="Proteomes" id="UP000280708"/>
    </source>
</evidence>